<evidence type="ECO:0000313" key="2">
    <source>
        <dbReference type="EMBL" id="KAG7309358.1"/>
    </source>
</evidence>
<gene>
    <name evidence="2" type="ORF">JYU34_005313</name>
</gene>
<dbReference type="Gene3D" id="3.40.50.2300">
    <property type="match status" value="1"/>
</dbReference>
<dbReference type="Proteomes" id="UP000823941">
    <property type="component" value="Chromosome 7"/>
</dbReference>
<keyword evidence="3" id="KW-1185">Reference proteome</keyword>
<comment type="caution">
    <text evidence="2">The sequence shown here is derived from an EMBL/GenBank/DDBJ whole genome shotgun (WGS) entry which is preliminary data.</text>
</comment>
<protein>
    <recommendedName>
        <fullName evidence="4">Receptor ligand binding region domain-containing protein</fullName>
    </recommendedName>
</protein>
<feature type="non-terminal residue" evidence="2">
    <location>
        <position position="187"/>
    </location>
</feature>
<dbReference type="EMBL" id="JAHIBW010000007">
    <property type="protein sequence ID" value="KAG7309358.1"/>
    <property type="molecule type" value="Genomic_DNA"/>
</dbReference>
<evidence type="ECO:0000313" key="3">
    <source>
        <dbReference type="Proteomes" id="UP000823941"/>
    </source>
</evidence>
<dbReference type="InterPro" id="IPR052612">
    <property type="entry name" value="ANP_Clearance_Receptor"/>
</dbReference>
<feature type="chain" id="PRO_5047009072" description="Receptor ligand binding region domain-containing protein" evidence="1">
    <location>
        <begin position="20"/>
        <end position="187"/>
    </location>
</feature>
<dbReference type="SUPFAM" id="SSF53822">
    <property type="entry name" value="Periplasmic binding protein-like I"/>
    <property type="match status" value="1"/>
</dbReference>
<dbReference type="InterPro" id="IPR028082">
    <property type="entry name" value="Peripla_BP_I"/>
</dbReference>
<accession>A0ABQ7QWF0</accession>
<keyword evidence="1" id="KW-0732">Signal</keyword>
<proteinExistence type="predicted"/>
<feature type="signal peptide" evidence="1">
    <location>
        <begin position="1"/>
        <end position="19"/>
    </location>
</feature>
<evidence type="ECO:0008006" key="4">
    <source>
        <dbReference type="Google" id="ProtNLM"/>
    </source>
</evidence>
<organism evidence="2 3">
    <name type="scientific">Plutella xylostella</name>
    <name type="common">Diamondback moth</name>
    <name type="synonym">Plutella maculipennis</name>
    <dbReference type="NCBI Taxonomy" id="51655"/>
    <lineage>
        <taxon>Eukaryota</taxon>
        <taxon>Metazoa</taxon>
        <taxon>Ecdysozoa</taxon>
        <taxon>Arthropoda</taxon>
        <taxon>Hexapoda</taxon>
        <taxon>Insecta</taxon>
        <taxon>Pterygota</taxon>
        <taxon>Neoptera</taxon>
        <taxon>Endopterygota</taxon>
        <taxon>Lepidoptera</taxon>
        <taxon>Glossata</taxon>
        <taxon>Ditrysia</taxon>
        <taxon>Yponomeutoidea</taxon>
        <taxon>Plutellidae</taxon>
        <taxon>Plutella</taxon>
    </lineage>
</organism>
<reference evidence="2 3" key="1">
    <citation type="submission" date="2021-06" db="EMBL/GenBank/DDBJ databases">
        <title>A haploid diamondback moth (Plutella xylostella L.) genome assembly resolves 31 chromosomes and identifies a diamide resistance mutation.</title>
        <authorList>
            <person name="Ward C.M."/>
            <person name="Perry K.D."/>
            <person name="Baker G."/>
            <person name="Powis K."/>
            <person name="Heckel D.G."/>
            <person name="Baxter S.W."/>
        </authorList>
    </citation>
    <scope>NUCLEOTIDE SEQUENCE [LARGE SCALE GENOMIC DNA]</scope>
    <source>
        <strain evidence="2 3">LV</strain>
        <tissue evidence="2">Single pupa</tissue>
    </source>
</reference>
<dbReference type="PANTHER" id="PTHR44755">
    <property type="entry name" value="NATRIURETIC PEPTIDE RECEPTOR 3-RELATED"/>
    <property type="match status" value="1"/>
</dbReference>
<name>A0ABQ7QWF0_PLUXY</name>
<evidence type="ECO:0000256" key="1">
    <source>
        <dbReference type="SAM" id="SignalP"/>
    </source>
</evidence>
<sequence length="187" mass="20450">MSRSVTWLVCAIVLNSVVAQNCRNDGKESRECESLCDSDGKCVVKAALLLPKSTTYDASLSSVQPVFDLAIKHPAVQAALPSWLTIEWSMYDVVDCDASYAIISAIDAYMYDCAHVFFGPACDFALASVARITKFLGGTGTPILTTGGFTFDFVKPKQTCDDEFYTLVRTGMLGFKDMAYFIISVLR</sequence>
<dbReference type="PANTHER" id="PTHR44755:SF11">
    <property type="entry name" value="ATRIAL NATRIURETIC PEPTIDE RECEPTOR 3 ISOFORM X1"/>
    <property type="match status" value="1"/>
</dbReference>